<dbReference type="InterPro" id="IPR047629">
    <property type="entry name" value="IS1182_transpos"/>
</dbReference>
<feature type="domain" description="Transposase DDE" evidence="3">
    <location>
        <begin position="392"/>
        <end position="518"/>
    </location>
</feature>
<dbReference type="Pfam" id="PF05598">
    <property type="entry name" value="DUF772"/>
    <property type="match status" value="1"/>
</dbReference>
<dbReference type="PANTHER" id="PTHR33408">
    <property type="entry name" value="TRANSPOSASE"/>
    <property type="match status" value="1"/>
</dbReference>
<dbReference type="InterPro" id="IPR025668">
    <property type="entry name" value="Tnp_DDE_dom"/>
</dbReference>
<reference evidence="4 5" key="1">
    <citation type="submission" date="2023-09" db="EMBL/GenBank/DDBJ databases">
        <authorList>
            <person name="Page C.A."/>
            <person name="Perez-Diaz I.M."/>
        </authorList>
    </citation>
    <scope>NUCLEOTIDE SEQUENCE [LARGE SCALE GENOMIC DNA]</scope>
    <source>
        <strain evidence="4 5">Ll15</strain>
    </source>
</reference>
<dbReference type="EMBL" id="CP137624">
    <property type="protein sequence ID" value="WPK10371.1"/>
    <property type="molecule type" value="Genomic_DNA"/>
</dbReference>
<name>A0ABZ0RTI2_9BACI</name>
<dbReference type="Pfam" id="PF13751">
    <property type="entry name" value="DDE_Tnp_1_6"/>
    <property type="match status" value="1"/>
</dbReference>
<dbReference type="PANTHER" id="PTHR33408:SF2">
    <property type="entry name" value="TRANSPOSASE DDE DOMAIN-CONTAINING PROTEIN"/>
    <property type="match status" value="1"/>
</dbReference>
<gene>
    <name evidence="4" type="ORF">R6U77_10545</name>
</gene>
<dbReference type="Proteomes" id="UP001322664">
    <property type="component" value="Chromosome"/>
</dbReference>
<feature type="coiled-coil region" evidence="1">
    <location>
        <begin position="194"/>
        <end position="228"/>
    </location>
</feature>
<proteinExistence type="predicted"/>
<evidence type="ECO:0000313" key="4">
    <source>
        <dbReference type="EMBL" id="WPK10371.1"/>
    </source>
</evidence>
<dbReference type="InterPro" id="IPR008490">
    <property type="entry name" value="Transposase_InsH_N"/>
</dbReference>
<evidence type="ECO:0000256" key="1">
    <source>
        <dbReference type="SAM" id="Coils"/>
    </source>
</evidence>
<evidence type="ECO:0000259" key="2">
    <source>
        <dbReference type="Pfam" id="PF05598"/>
    </source>
</evidence>
<evidence type="ECO:0000259" key="3">
    <source>
        <dbReference type="Pfam" id="PF13751"/>
    </source>
</evidence>
<keyword evidence="1" id="KW-0175">Coiled coil</keyword>
<dbReference type="NCBIfam" id="NF033551">
    <property type="entry name" value="transpos_IS1182"/>
    <property type="match status" value="1"/>
</dbReference>
<organism evidence="4 5">
    <name type="scientific">Lysinibacillus louembei</name>
    <dbReference type="NCBI Taxonomy" id="1470088"/>
    <lineage>
        <taxon>Bacteria</taxon>
        <taxon>Bacillati</taxon>
        <taxon>Bacillota</taxon>
        <taxon>Bacilli</taxon>
        <taxon>Bacillales</taxon>
        <taxon>Bacillaceae</taxon>
        <taxon>Lysinibacillus</taxon>
    </lineage>
</organism>
<keyword evidence="5" id="KW-1185">Reference proteome</keyword>
<protein>
    <submittedName>
        <fullName evidence="4">IS1182 family transposase</fullName>
    </submittedName>
</protein>
<evidence type="ECO:0000313" key="5">
    <source>
        <dbReference type="Proteomes" id="UP001322664"/>
    </source>
</evidence>
<dbReference type="RefSeq" id="WP_319835637.1">
    <property type="nucleotide sequence ID" value="NZ_CP137624.1"/>
</dbReference>
<feature type="domain" description="Transposase InsH N-terminal" evidence="2">
    <location>
        <begin position="19"/>
        <end position="104"/>
    </location>
</feature>
<accession>A0ABZ0RTI2</accession>
<sequence length="608" mass="71919">MFKDYNMNQLVLPLDVEIKLQEHDIAFSIHQLVESIPTEAFAPFLQQTGCPAYHPRMMLKLILCGYTQSAFSGRRIEDLTKDSLRMMWLAQGYQPSYRTINRFRVHPLTKELLRQCFVQFRCQLVKEDLIAQEAIFIDGTKIEATANKFTFVWKRSIEKYEASLVEKSNQLYEELLQQQIIPAIEQEVETQLSITELKQVAEKLEEVVADYTERIEQSEKAQERKQLRSERKTPKQQWKQVNEWITRKQKYERDFAIFGKRNSYAKTDPDATFMRMKDDYMQNGQLKAGYNLQIATEGQYTLAYGIYANPTDTKTLIPFLDEIERRYFQLPQHIVADAGYGSEPNYEDVRNNRKCEPVIPYTHYRKEQSKKYQQDPFRTSNWMYDEELDTYICPYQQKVTFRYESTQEDKEGFQRTFRIYECEDCTGCPFREKCTKAQEGKSRKIKVNENWEQQKAYVRTKLSEAKAGTLYRQRKVDVEPVFGCLKANLGFTRFSVRGQSKVENEIGFALMAVNLRKYRWKRKSSSSSSFHTSKNRNHLMRFRFFVWTRTIYVPASLYVVVRINHIATLRTEFWYCPIGLPATFITFNICRLCCATFFTKLTFILCAT</sequence>